<dbReference type="SMART" id="SM00822">
    <property type="entry name" value="PKS_KR"/>
    <property type="match status" value="1"/>
</dbReference>
<dbReference type="InterPro" id="IPR002347">
    <property type="entry name" value="SDR_fam"/>
</dbReference>
<sequence>MYVITGGGTGIGRAIALALDEPVLITGRRAGPLAAVSHGSGGRVRHLVCDNADPDDAAKMAATIDEPVRGLVLCAGGNPAIGRPDPGDLKGVAALLDETLASNLRSAVLTCAALEPHLADGASVVLFGSIAAERGVGFYGPAKAAVSAYAVGLAGRLGPRGIRVNCVSPGYIADTEFFRGGMTADREQQLRLQTMSGRTGTPDDVVGTALFLLSPHAGHLTGQTLHLNGGAFTTR</sequence>
<dbReference type="Proteomes" id="UP001058003">
    <property type="component" value="Chromosome"/>
</dbReference>
<dbReference type="PANTHER" id="PTHR42760">
    <property type="entry name" value="SHORT-CHAIN DEHYDROGENASES/REDUCTASES FAMILY MEMBER"/>
    <property type="match status" value="1"/>
</dbReference>
<dbReference type="CDD" id="cd05233">
    <property type="entry name" value="SDR_c"/>
    <property type="match status" value="1"/>
</dbReference>
<evidence type="ECO:0000313" key="4">
    <source>
        <dbReference type="Proteomes" id="UP001058003"/>
    </source>
</evidence>
<dbReference type="EMBL" id="CP073767">
    <property type="protein sequence ID" value="UWZ59073.1"/>
    <property type="molecule type" value="Genomic_DNA"/>
</dbReference>
<keyword evidence="4" id="KW-1185">Reference proteome</keyword>
<dbReference type="KEGG" id="daur:Daura_24680"/>
<evidence type="ECO:0000259" key="2">
    <source>
        <dbReference type="SMART" id="SM00822"/>
    </source>
</evidence>
<dbReference type="SUPFAM" id="SSF51735">
    <property type="entry name" value="NAD(P)-binding Rossmann-fold domains"/>
    <property type="match status" value="1"/>
</dbReference>
<dbReference type="OrthoDB" id="9808187at2"/>
<reference evidence="3" key="1">
    <citation type="submission" date="2021-04" db="EMBL/GenBank/DDBJ databases">
        <title>Dactylosporangium aurantiacum NRRL B-8018 full assembly.</title>
        <authorList>
            <person name="Hartkoorn R.C."/>
            <person name="Beaudoing E."/>
            <person name="Hot D."/>
        </authorList>
    </citation>
    <scope>NUCLEOTIDE SEQUENCE</scope>
    <source>
        <strain evidence="3">NRRL B-8018</strain>
    </source>
</reference>
<dbReference type="InterPro" id="IPR057326">
    <property type="entry name" value="KR_dom"/>
</dbReference>
<dbReference type="Pfam" id="PF13561">
    <property type="entry name" value="adh_short_C2"/>
    <property type="match status" value="1"/>
</dbReference>
<dbReference type="RefSeq" id="WP_033367331.1">
    <property type="nucleotide sequence ID" value="NZ_CP073767.1"/>
</dbReference>
<dbReference type="PRINTS" id="PR00081">
    <property type="entry name" value="GDHRDH"/>
</dbReference>
<name>A0A9Q9IPV8_9ACTN</name>
<comment type="similarity">
    <text evidence="1">Belongs to the short-chain dehydrogenases/reductases (SDR) family.</text>
</comment>
<proteinExistence type="inferred from homology"/>
<evidence type="ECO:0000256" key="1">
    <source>
        <dbReference type="ARBA" id="ARBA00006484"/>
    </source>
</evidence>
<protein>
    <submittedName>
        <fullName evidence="3">SDR family oxidoreductase</fullName>
    </submittedName>
</protein>
<dbReference type="Gene3D" id="3.40.50.720">
    <property type="entry name" value="NAD(P)-binding Rossmann-like Domain"/>
    <property type="match status" value="1"/>
</dbReference>
<dbReference type="GO" id="GO:0030497">
    <property type="term" value="P:fatty acid elongation"/>
    <property type="evidence" value="ECO:0007669"/>
    <property type="project" value="TreeGrafter"/>
</dbReference>
<dbReference type="InterPro" id="IPR036291">
    <property type="entry name" value="NAD(P)-bd_dom_sf"/>
</dbReference>
<dbReference type="PANTHER" id="PTHR42760:SF40">
    <property type="entry name" value="3-OXOACYL-[ACYL-CARRIER-PROTEIN] REDUCTASE, CHLOROPLASTIC"/>
    <property type="match status" value="1"/>
</dbReference>
<dbReference type="GO" id="GO:0016616">
    <property type="term" value="F:oxidoreductase activity, acting on the CH-OH group of donors, NAD or NADP as acceptor"/>
    <property type="evidence" value="ECO:0007669"/>
    <property type="project" value="UniProtKB-ARBA"/>
</dbReference>
<feature type="domain" description="Ketoreductase" evidence="2">
    <location>
        <begin position="2"/>
        <end position="175"/>
    </location>
</feature>
<evidence type="ECO:0000313" key="3">
    <source>
        <dbReference type="EMBL" id="UWZ59073.1"/>
    </source>
</evidence>
<dbReference type="AlphaFoldDB" id="A0A9Q9IPV8"/>
<accession>A0A9Q9IPV8</accession>
<gene>
    <name evidence="3" type="ORF">Daura_24680</name>
</gene>
<organism evidence="3 4">
    <name type="scientific">Dactylosporangium aurantiacum</name>
    <dbReference type="NCBI Taxonomy" id="35754"/>
    <lineage>
        <taxon>Bacteria</taxon>
        <taxon>Bacillati</taxon>
        <taxon>Actinomycetota</taxon>
        <taxon>Actinomycetes</taxon>
        <taxon>Micromonosporales</taxon>
        <taxon>Micromonosporaceae</taxon>
        <taxon>Dactylosporangium</taxon>
    </lineage>
</organism>